<accession>A0A243Q524</accession>
<keyword evidence="2 4" id="KW-0472">Membrane</keyword>
<evidence type="ECO:0000256" key="1">
    <source>
        <dbReference type="ARBA" id="ARBA00004370"/>
    </source>
</evidence>
<dbReference type="PANTHER" id="PTHR37042">
    <property type="entry name" value="OUTER MEMBRANE PROTEIN RV1973"/>
    <property type="match status" value="1"/>
</dbReference>
<evidence type="ECO:0000256" key="4">
    <source>
        <dbReference type="SAM" id="Phobius"/>
    </source>
</evidence>
<dbReference type="GO" id="GO:0016020">
    <property type="term" value="C:membrane"/>
    <property type="evidence" value="ECO:0007669"/>
    <property type="project" value="UniProtKB-SubCell"/>
</dbReference>
<dbReference type="Proteomes" id="UP000194632">
    <property type="component" value="Unassembled WGS sequence"/>
</dbReference>
<comment type="subcellular location">
    <subcellularLocation>
        <location evidence="1">Membrane</location>
    </subcellularLocation>
</comment>
<dbReference type="RefSeq" id="WP_086537241.1">
    <property type="nucleotide sequence ID" value="NZ_NGFO01000032.1"/>
</dbReference>
<reference evidence="5 6" key="1">
    <citation type="submission" date="2017-05" db="EMBL/GenBank/DDBJ databases">
        <title>Biotechnological potential of actinobacteria isolated from South African environments.</title>
        <authorList>
            <person name="Le Roes-Hill M."/>
            <person name="Prins A."/>
            <person name="Durrell K.A."/>
        </authorList>
    </citation>
    <scope>NUCLEOTIDE SEQUENCE [LARGE SCALE GENOMIC DNA]</scope>
    <source>
        <strain evidence="5">BS2</strain>
    </source>
</reference>
<evidence type="ECO:0000256" key="3">
    <source>
        <dbReference type="SAM" id="MobiDB-lite"/>
    </source>
</evidence>
<feature type="transmembrane region" description="Helical" evidence="4">
    <location>
        <begin position="54"/>
        <end position="75"/>
    </location>
</feature>
<dbReference type="PANTHER" id="PTHR37042:SF4">
    <property type="entry name" value="OUTER MEMBRANE PROTEIN RV1973"/>
    <property type="match status" value="1"/>
</dbReference>
<evidence type="ECO:0008006" key="7">
    <source>
        <dbReference type="Google" id="ProtNLM"/>
    </source>
</evidence>
<sequence length="207" mass="22062">MKVSETNGRAAASSGAPELSADRAARRELREALDELHRIEVDAGLRRRLPRRRWVVAGLVLVVALVLAGVAVTAWTRDRAHYSDAELQSAAAERVEVLIAPDSCDDRRAQRILAGATGAFYDEFAQSADSYTEFVRANGTVAESSVDGTGISVRDGDSATVLVAATVVFAGRGAPDADGDQARRFRLRVLVTPADGSLKLGAVQYLP</sequence>
<dbReference type="STRING" id="417102.CA982_21555"/>
<gene>
    <name evidence="5" type="ORF">CA982_21555</name>
</gene>
<dbReference type="AlphaFoldDB" id="A0A243Q524"/>
<proteinExistence type="predicted"/>
<dbReference type="EMBL" id="NGFO01000032">
    <property type="protein sequence ID" value="OUC76477.1"/>
    <property type="molecule type" value="Genomic_DNA"/>
</dbReference>
<feature type="region of interest" description="Disordered" evidence="3">
    <location>
        <begin position="1"/>
        <end position="22"/>
    </location>
</feature>
<evidence type="ECO:0000256" key="2">
    <source>
        <dbReference type="ARBA" id="ARBA00023136"/>
    </source>
</evidence>
<comment type="caution">
    <text evidence="5">The sequence shown here is derived from an EMBL/GenBank/DDBJ whole genome shotgun (WGS) entry which is preliminary data.</text>
</comment>
<dbReference type="OrthoDB" id="4774723at2"/>
<organism evidence="5 6">
    <name type="scientific">Gordonia lacunae</name>
    <dbReference type="NCBI Taxonomy" id="417102"/>
    <lineage>
        <taxon>Bacteria</taxon>
        <taxon>Bacillati</taxon>
        <taxon>Actinomycetota</taxon>
        <taxon>Actinomycetes</taxon>
        <taxon>Mycobacteriales</taxon>
        <taxon>Gordoniaceae</taxon>
        <taxon>Gordonia</taxon>
    </lineage>
</organism>
<protein>
    <recommendedName>
        <fullName evidence="7">Mce-associated membrane protein</fullName>
    </recommendedName>
</protein>
<evidence type="ECO:0000313" key="6">
    <source>
        <dbReference type="Proteomes" id="UP000194632"/>
    </source>
</evidence>
<evidence type="ECO:0000313" key="5">
    <source>
        <dbReference type="EMBL" id="OUC76477.1"/>
    </source>
</evidence>
<keyword evidence="6" id="KW-1185">Reference proteome</keyword>
<keyword evidence="4" id="KW-0812">Transmembrane</keyword>
<name>A0A243Q524_9ACTN</name>
<keyword evidence="4" id="KW-1133">Transmembrane helix</keyword>